<evidence type="ECO:0000313" key="1">
    <source>
        <dbReference type="EMBL" id="PPS16701.1"/>
    </source>
</evidence>
<gene>
    <name evidence="1" type="ORF">GOBAR_AA03876</name>
</gene>
<dbReference type="EMBL" id="KZ663005">
    <property type="protein sequence ID" value="PPS16701.1"/>
    <property type="molecule type" value="Genomic_DNA"/>
</dbReference>
<sequence length="114" mass="12992">MRSINSLNHHDHSMESTKLTNGALEYMFTTQTWPSTRACLGPCGNRAKVWRVTRLILETMAEPVNLTRAYDTPVQSNCGQTFQNKTGVDLHTWAWEKRTEIDTAVQHGRVLQCT</sequence>
<protein>
    <submittedName>
        <fullName evidence="1">Uncharacterized protein</fullName>
    </submittedName>
</protein>
<dbReference type="Proteomes" id="UP000239757">
    <property type="component" value="Unassembled WGS sequence"/>
</dbReference>
<evidence type="ECO:0000313" key="2">
    <source>
        <dbReference type="Proteomes" id="UP000239757"/>
    </source>
</evidence>
<dbReference type="AlphaFoldDB" id="A0A2P5YMC0"/>
<organism evidence="1 2">
    <name type="scientific">Gossypium barbadense</name>
    <name type="common">Sea Island cotton</name>
    <name type="synonym">Hibiscus barbadensis</name>
    <dbReference type="NCBI Taxonomy" id="3634"/>
    <lineage>
        <taxon>Eukaryota</taxon>
        <taxon>Viridiplantae</taxon>
        <taxon>Streptophyta</taxon>
        <taxon>Embryophyta</taxon>
        <taxon>Tracheophyta</taxon>
        <taxon>Spermatophyta</taxon>
        <taxon>Magnoliopsida</taxon>
        <taxon>eudicotyledons</taxon>
        <taxon>Gunneridae</taxon>
        <taxon>Pentapetalae</taxon>
        <taxon>rosids</taxon>
        <taxon>malvids</taxon>
        <taxon>Malvales</taxon>
        <taxon>Malvaceae</taxon>
        <taxon>Malvoideae</taxon>
        <taxon>Gossypium</taxon>
    </lineage>
</organism>
<reference evidence="1 2" key="1">
    <citation type="submission" date="2015-01" db="EMBL/GenBank/DDBJ databases">
        <title>Genome of allotetraploid Gossypium barbadense reveals genomic plasticity and fiber elongation in cotton evolution.</title>
        <authorList>
            <person name="Chen X."/>
            <person name="Liu X."/>
            <person name="Zhao B."/>
            <person name="Zheng H."/>
            <person name="Hu Y."/>
            <person name="Lu G."/>
            <person name="Yang C."/>
            <person name="Chen J."/>
            <person name="Shan C."/>
            <person name="Zhang L."/>
            <person name="Zhou Y."/>
            <person name="Wang L."/>
            <person name="Guo W."/>
            <person name="Bai Y."/>
            <person name="Ruan J."/>
            <person name="Shangguan X."/>
            <person name="Mao Y."/>
            <person name="Jiang J."/>
            <person name="Zhu Y."/>
            <person name="Lei J."/>
            <person name="Kang H."/>
            <person name="Chen S."/>
            <person name="He X."/>
            <person name="Wang R."/>
            <person name="Wang Y."/>
            <person name="Chen J."/>
            <person name="Wang L."/>
            <person name="Yu S."/>
            <person name="Wang B."/>
            <person name="Wei J."/>
            <person name="Song S."/>
            <person name="Lu X."/>
            <person name="Gao Z."/>
            <person name="Gu W."/>
            <person name="Deng X."/>
            <person name="Ma D."/>
            <person name="Wang S."/>
            <person name="Liang W."/>
            <person name="Fang L."/>
            <person name="Cai C."/>
            <person name="Zhu X."/>
            <person name="Zhou B."/>
            <person name="Zhang Y."/>
            <person name="Chen Z."/>
            <person name="Xu S."/>
            <person name="Zhu R."/>
            <person name="Wang S."/>
            <person name="Zhang T."/>
            <person name="Zhao G."/>
        </authorList>
    </citation>
    <scope>NUCLEOTIDE SEQUENCE [LARGE SCALE GENOMIC DNA]</scope>
    <source>
        <strain evidence="2">cv. Xinhai21</strain>
        <tissue evidence="1">Leaf</tissue>
    </source>
</reference>
<accession>A0A2P5YMC0</accession>
<name>A0A2P5YMC0_GOSBA</name>
<proteinExistence type="predicted"/>